<evidence type="ECO:0000256" key="7">
    <source>
        <dbReference type="ARBA" id="ARBA00023157"/>
    </source>
</evidence>
<keyword evidence="8" id="KW-0732">Signal</keyword>
<keyword evidence="4" id="KW-0800">Toxin</keyword>
<keyword evidence="5" id="KW-0260">Enterotoxin</keyword>
<evidence type="ECO:0000256" key="6">
    <source>
        <dbReference type="ARBA" id="ARBA00023026"/>
    </source>
</evidence>
<evidence type="ECO:0000256" key="3">
    <source>
        <dbReference type="ARBA" id="ARBA00022525"/>
    </source>
</evidence>
<dbReference type="Proteomes" id="UP000265864">
    <property type="component" value="Chromosome"/>
</dbReference>
<gene>
    <name evidence="9" type="ORF">CH54_165</name>
    <name evidence="10" type="ORF">DXZ79_11780</name>
</gene>
<evidence type="ECO:0000256" key="2">
    <source>
        <dbReference type="ARBA" id="ARBA00007697"/>
    </source>
</evidence>
<dbReference type="PROSITE" id="PS00273">
    <property type="entry name" value="ENTEROTOXIN_H_STABLE"/>
    <property type="match status" value="1"/>
</dbReference>
<dbReference type="GeneID" id="82551439"/>
<sequence>MKKIVFVLVLMLSSFGTFGQETASRQFGDAFSTPIAAEVNKKACDTELPPSDWCCEVCCNPACAGC</sequence>
<keyword evidence="6" id="KW-0843">Virulence</keyword>
<comment type="subcellular location">
    <subcellularLocation>
        <location evidence="1">Secreted</location>
    </subcellularLocation>
</comment>
<evidence type="ECO:0000256" key="8">
    <source>
        <dbReference type="SAM" id="SignalP"/>
    </source>
</evidence>
<dbReference type="Proteomes" id="UP000031883">
    <property type="component" value="Chromosome"/>
</dbReference>
<keyword evidence="3" id="KW-0964">Secreted</keyword>
<evidence type="ECO:0000313" key="9">
    <source>
        <dbReference type="EMBL" id="AJJ37393.1"/>
    </source>
</evidence>
<evidence type="ECO:0000256" key="1">
    <source>
        <dbReference type="ARBA" id="ARBA00004613"/>
    </source>
</evidence>
<feature type="signal peptide" evidence="8">
    <location>
        <begin position="1"/>
        <end position="19"/>
    </location>
</feature>
<evidence type="ECO:0000313" key="11">
    <source>
        <dbReference type="Proteomes" id="UP000031883"/>
    </source>
</evidence>
<dbReference type="AlphaFoldDB" id="A0A386HFD0"/>
<protein>
    <submittedName>
        <fullName evidence="9 10">Heat-stable enterotoxin</fullName>
    </submittedName>
</protein>
<proteinExistence type="inferred from homology"/>
<evidence type="ECO:0000313" key="10">
    <source>
        <dbReference type="EMBL" id="AYD44309.1"/>
    </source>
</evidence>
<feature type="chain" id="PRO_5034594818" evidence="8">
    <location>
        <begin position="20"/>
        <end position="66"/>
    </location>
</feature>
<dbReference type="Pfam" id="PF02048">
    <property type="entry name" value="Enterotoxin_ST"/>
    <property type="match status" value="1"/>
</dbReference>
<dbReference type="GO" id="GO:0005615">
    <property type="term" value="C:extracellular space"/>
    <property type="evidence" value="ECO:0007669"/>
    <property type="project" value="InterPro"/>
</dbReference>
<dbReference type="InterPro" id="IPR019806">
    <property type="entry name" value="Heat-stable_enterotox_CS"/>
</dbReference>
<dbReference type="EMBL" id="CP009997">
    <property type="protein sequence ID" value="AJJ37393.1"/>
    <property type="molecule type" value="Genomic_DNA"/>
</dbReference>
<keyword evidence="11" id="KW-1185">Reference proteome</keyword>
<evidence type="ECO:0000313" key="12">
    <source>
        <dbReference type="Proteomes" id="UP000265864"/>
    </source>
</evidence>
<dbReference type="InterPro" id="IPR001489">
    <property type="entry name" value="Heat-stable_enterotox_STa"/>
</dbReference>
<evidence type="ECO:0000256" key="4">
    <source>
        <dbReference type="ARBA" id="ARBA00022656"/>
    </source>
</evidence>
<dbReference type="GO" id="GO:0090729">
    <property type="term" value="F:toxin activity"/>
    <property type="evidence" value="ECO:0007669"/>
    <property type="project" value="UniProtKB-KW"/>
</dbReference>
<reference evidence="10 12" key="2">
    <citation type="submission" date="2018-09" db="EMBL/GenBank/DDBJ databases">
        <title>Yersinia kristensenii subsp. rochesterensis subsp. nov., Isolated from Human Feces.</title>
        <authorList>
            <person name="Cunningham S.A."/>
            <person name="Jeraldo P."/>
            <person name="Patel R."/>
        </authorList>
    </citation>
    <scope>NUCLEOTIDE SEQUENCE [LARGE SCALE GENOMIC DNA]</scope>
    <source>
        <strain evidence="10 12">ATCC BAA-2637</strain>
    </source>
</reference>
<evidence type="ECO:0000256" key="5">
    <source>
        <dbReference type="ARBA" id="ARBA00022861"/>
    </source>
</evidence>
<keyword evidence="7" id="KW-1015">Disulfide bond</keyword>
<reference evidence="9 11" key="1">
    <citation type="journal article" date="2015" name="Genome Announc.">
        <title>Thirty-Two Complete Genome Assemblies of Nine Yersinia Species, Including Y. pestis, Y. pseudotuberculosis, and Y. enterocolitica.</title>
        <authorList>
            <person name="Johnson S.L."/>
            <person name="Daligault H.E."/>
            <person name="Davenport K.W."/>
            <person name="Jaissle J."/>
            <person name="Frey K.G."/>
            <person name="Ladner J.T."/>
            <person name="Broomall S.M."/>
            <person name="Bishop-Lilly K.A."/>
            <person name="Bruce D.C."/>
            <person name="Coyne S.R."/>
            <person name="Gibbons H.S."/>
            <person name="Lo C.C."/>
            <person name="Munk A.C."/>
            <person name="Rosenzweig C.N."/>
            <person name="Koroleva G.I."/>
            <person name="Palacios G.F."/>
            <person name="Redden C.L."/>
            <person name="Xu Y."/>
            <person name="Minogue T.D."/>
            <person name="Chain P.S."/>
        </authorList>
    </citation>
    <scope>NUCLEOTIDE SEQUENCE [LARGE SCALE GENOMIC DNA]</scope>
    <source>
        <strain evidence="9 11">Y231</strain>
    </source>
</reference>
<accession>A0A386HFD0</accession>
<dbReference type="EMBL" id="CP032482">
    <property type="protein sequence ID" value="AYD44309.1"/>
    <property type="molecule type" value="Genomic_DNA"/>
</dbReference>
<dbReference type="RefSeq" id="WP_071841716.1">
    <property type="nucleotide sequence ID" value="NZ_CABHXK010000042.1"/>
</dbReference>
<name>A0A386HFD0_9GAMM</name>
<organism evidence="10 12">
    <name type="scientific">Yersinia rochesterensis</name>
    <dbReference type="NCBI Taxonomy" id="1604335"/>
    <lineage>
        <taxon>Bacteria</taxon>
        <taxon>Pseudomonadati</taxon>
        <taxon>Pseudomonadota</taxon>
        <taxon>Gammaproteobacteria</taxon>
        <taxon>Enterobacterales</taxon>
        <taxon>Yersiniaceae</taxon>
        <taxon>Yersinia</taxon>
    </lineage>
</organism>
<comment type="similarity">
    <text evidence="2">Belongs to the heat-stable enterotoxin family.</text>
</comment>